<protein>
    <submittedName>
        <fullName evidence="1">Uncharacterized protein</fullName>
    </submittedName>
</protein>
<gene>
    <name evidence="1" type="ORF">CINCED_3A005552</name>
</gene>
<dbReference type="EMBL" id="CABPRJ010000011">
    <property type="protein sequence ID" value="VVC25325.1"/>
    <property type="molecule type" value="Genomic_DNA"/>
</dbReference>
<keyword evidence="2" id="KW-1185">Reference proteome</keyword>
<name>A0A5E4M2N1_9HEMI</name>
<evidence type="ECO:0000313" key="1">
    <source>
        <dbReference type="EMBL" id="VVC25325.1"/>
    </source>
</evidence>
<organism evidence="1 2">
    <name type="scientific">Cinara cedri</name>
    <dbReference type="NCBI Taxonomy" id="506608"/>
    <lineage>
        <taxon>Eukaryota</taxon>
        <taxon>Metazoa</taxon>
        <taxon>Ecdysozoa</taxon>
        <taxon>Arthropoda</taxon>
        <taxon>Hexapoda</taxon>
        <taxon>Insecta</taxon>
        <taxon>Pterygota</taxon>
        <taxon>Neoptera</taxon>
        <taxon>Paraneoptera</taxon>
        <taxon>Hemiptera</taxon>
        <taxon>Sternorrhyncha</taxon>
        <taxon>Aphidomorpha</taxon>
        <taxon>Aphidoidea</taxon>
        <taxon>Aphididae</taxon>
        <taxon>Lachninae</taxon>
        <taxon>Cinara</taxon>
    </lineage>
</organism>
<proteinExistence type="predicted"/>
<dbReference type="Proteomes" id="UP000325440">
    <property type="component" value="Unassembled WGS sequence"/>
</dbReference>
<accession>A0A5E4M2N1</accession>
<evidence type="ECO:0000313" key="2">
    <source>
        <dbReference type="Proteomes" id="UP000325440"/>
    </source>
</evidence>
<dbReference type="AlphaFoldDB" id="A0A5E4M2N1"/>
<sequence length="417" mass="47010">MSRMLRKYATEGKRFLTQALQINPGDAILYMHGLSIEDVSFGGFNFKPSHQPLDVPLEDLNFQPPTAYMLSKMSANTLPILLVPLLCAENNILLPRIVATKPKHFLVVKFTSSRFGPLWEYLVRIGDGERITDDGHFNTDPGRTRSPRITTYRPSPVTPWRPIEPIDKVFIQIDSGDHCTPSSPNPSAKPRYLLQAIGLKHAECPKDRKNVKRSGRLASVLRGIQLVCICGDTGAVQTLERPPAKRRERVSVDVPVDEEEFALKSTSRRPSSTGLRNVCRAETWTNLSSKELIDQLGYDMQSPYRLDICPTGFHRLCLGWVVSWRPVRVCRAKSPTKRLIKTTVSTGAAIPMTSKTTTLTKALSFSNAINPTILRSDPRPVFFGPCRKRTRNVRPSQHHHNYRPPVRVTFVLRQPNT</sequence>
<reference evidence="1 2" key="1">
    <citation type="submission" date="2019-08" db="EMBL/GenBank/DDBJ databases">
        <authorList>
            <person name="Alioto T."/>
            <person name="Alioto T."/>
            <person name="Gomez Garrido J."/>
        </authorList>
    </citation>
    <scope>NUCLEOTIDE SEQUENCE [LARGE SCALE GENOMIC DNA]</scope>
</reference>